<dbReference type="SUPFAM" id="SSF51735">
    <property type="entry name" value="NAD(P)-binding Rossmann-fold domains"/>
    <property type="match status" value="1"/>
</dbReference>
<comment type="caution">
    <text evidence="2">The sequence shown here is derived from an EMBL/GenBank/DDBJ whole genome shotgun (WGS) entry which is preliminary data.</text>
</comment>
<proteinExistence type="predicted"/>
<evidence type="ECO:0000313" key="3">
    <source>
        <dbReference type="Proteomes" id="UP001165270"/>
    </source>
</evidence>
<keyword evidence="3" id="KW-1185">Reference proteome</keyword>
<feature type="domain" description="NAD-dependent epimerase/dehydratase" evidence="1">
    <location>
        <begin position="3"/>
        <end position="215"/>
    </location>
</feature>
<gene>
    <name evidence="2" type="ORF">MQN93_35040</name>
</gene>
<evidence type="ECO:0000313" key="2">
    <source>
        <dbReference type="EMBL" id="MCI3244938.1"/>
    </source>
</evidence>
<protein>
    <submittedName>
        <fullName evidence="2">NAD-dependent epimerase/dehydratase family protein</fullName>
    </submittedName>
</protein>
<dbReference type="PANTHER" id="PTHR48079">
    <property type="entry name" value="PROTEIN YEEZ"/>
    <property type="match status" value="1"/>
</dbReference>
<dbReference type="InterPro" id="IPR051783">
    <property type="entry name" value="NAD(P)-dependent_oxidoreduct"/>
</dbReference>
<dbReference type="Proteomes" id="UP001165270">
    <property type="component" value="Unassembled WGS sequence"/>
</dbReference>
<evidence type="ECO:0000259" key="1">
    <source>
        <dbReference type="Pfam" id="PF01370"/>
    </source>
</evidence>
<dbReference type="RefSeq" id="WP_242712692.1">
    <property type="nucleotide sequence ID" value="NZ_JALDAX010000018.1"/>
</dbReference>
<dbReference type="Gene3D" id="3.40.50.720">
    <property type="entry name" value="NAD(P)-binding Rossmann-like Domain"/>
    <property type="match status" value="1"/>
</dbReference>
<organism evidence="2 3">
    <name type="scientific">Streptomyces spinosisporus</name>
    <dbReference type="NCBI Taxonomy" id="2927582"/>
    <lineage>
        <taxon>Bacteria</taxon>
        <taxon>Bacillati</taxon>
        <taxon>Actinomycetota</taxon>
        <taxon>Actinomycetes</taxon>
        <taxon>Kitasatosporales</taxon>
        <taxon>Streptomycetaceae</taxon>
        <taxon>Streptomyces</taxon>
    </lineage>
</organism>
<sequence length="301" mass="31768">MNIFIIGATGFVGGALAEHLRRQGHHITGLARTPAAGTALEARGIAPVPGDLNARLRETIEAAQRADSVIYAAQPEPFEETKAVDGLVQALAGSGKDLVFLSGTGVFLQRTGGAWSPDRFTEFDSFEVEPLAAARKAAEDTVLFAASYGIRAMVIRPGLIWGPGDHGHVPMTYQSVAVAGAACYVGEGLNTYGHVHIDDVVRLFSLALAEGAPGGLYHAVAGEVPNRWIAQCVADDMSCPTRSVSEEEAAGIWGPFGALVMGASSRCSAPRSHDELGWSPRHTDMLSMIGEPRLRKLASPQ</sequence>
<accession>A0ABS9XSC2</accession>
<dbReference type="PANTHER" id="PTHR48079:SF6">
    <property type="entry name" value="NAD(P)-BINDING DOMAIN-CONTAINING PROTEIN-RELATED"/>
    <property type="match status" value="1"/>
</dbReference>
<reference evidence="2" key="1">
    <citation type="submission" date="2022-03" db="EMBL/GenBank/DDBJ databases">
        <title>Streptomyces 7R015 and 7R016 isolated from Barleria lupulina in Thailand.</title>
        <authorList>
            <person name="Kanchanasin P."/>
            <person name="Phongsopitanun W."/>
            <person name="Tanasupawat S."/>
        </authorList>
    </citation>
    <scope>NUCLEOTIDE SEQUENCE</scope>
    <source>
        <strain evidence="2">7R016</strain>
    </source>
</reference>
<dbReference type="EMBL" id="JALDAX010000018">
    <property type="protein sequence ID" value="MCI3244938.1"/>
    <property type="molecule type" value="Genomic_DNA"/>
</dbReference>
<name>A0ABS9XSC2_9ACTN</name>
<dbReference type="InterPro" id="IPR001509">
    <property type="entry name" value="Epimerase_deHydtase"/>
</dbReference>
<dbReference type="InterPro" id="IPR036291">
    <property type="entry name" value="NAD(P)-bd_dom_sf"/>
</dbReference>
<dbReference type="Pfam" id="PF01370">
    <property type="entry name" value="Epimerase"/>
    <property type="match status" value="1"/>
</dbReference>